<dbReference type="Proteomes" id="UP000825935">
    <property type="component" value="Chromosome 9"/>
</dbReference>
<name>A0A8T2U535_CERRI</name>
<protein>
    <submittedName>
        <fullName evidence="2">Uncharacterized protein</fullName>
    </submittedName>
</protein>
<evidence type="ECO:0000256" key="1">
    <source>
        <dbReference type="SAM" id="SignalP"/>
    </source>
</evidence>
<reference evidence="2" key="1">
    <citation type="submission" date="2021-08" db="EMBL/GenBank/DDBJ databases">
        <title>WGS assembly of Ceratopteris richardii.</title>
        <authorList>
            <person name="Marchant D.B."/>
            <person name="Chen G."/>
            <person name="Jenkins J."/>
            <person name="Shu S."/>
            <person name="Leebens-Mack J."/>
            <person name="Grimwood J."/>
            <person name="Schmutz J."/>
            <person name="Soltis P."/>
            <person name="Soltis D."/>
            <person name="Chen Z.-H."/>
        </authorList>
    </citation>
    <scope>NUCLEOTIDE SEQUENCE</scope>
    <source>
        <strain evidence="2">Whitten #5841</strain>
        <tissue evidence="2">Leaf</tissue>
    </source>
</reference>
<dbReference type="AlphaFoldDB" id="A0A8T2U535"/>
<organism evidence="2 3">
    <name type="scientific">Ceratopteris richardii</name>
    <name type="common">Triangle waterfern</name>
    <dbReference type="NCBI Taxonomy" id="49495"/>
    <lineage>
        <taxon>Eukaryota</taxon>
        <taxon>Viridiplantae</taxon>
        <taxon>Streptophyta</taxon>
        <taxon>Embryophyta</taxon>
        <taxon>Tracheophyta</taxon>
        <taxon>Polypodiopsida</taxon>
        <taxon>Polypodiidae</taxon>
        <taxon>Polypodiales</taxon>
        <taxon>Pteridineae</taxon>
        <taxon>Pteridaceae</taxon>
        <taxon>Parkerioideae</taxon>
        <taxon>Ceratopteris</taxon>
    </lineage>
</organism>
<keyword evidence="3" id="KW-1185">Reference proteome</keyword>
<sequence length="179" mass="20790">MRRLSLCTCWIADAWAAEEEEYKQAPPTILSKAKGDRKAGCLKGGGVVYQMWPRICDGICWSREQRQAIQEEMDELHEKQTPLQNEKDQLRTKLKELRGNLQLEQWDVKRLSLHTKFVKEQWSFKAPLLERYAEALVKGVKAEADNVPMLFTELRSSCQMIHNEILDVFQVGLNKLEIT</sequence>
<gene>
    <name evidence="2" type="ORF">KP509_09G066400</name>
</gene>
<feature type="chain" id="PRO_5035761568" evidence="1">
    <location>
        <begin position="17"/>
        <end position="179"/>
    </location>
</feature>
<feature type="signal peptide" evidence="1">
    <location>
        <begin position="1"/>
        <end position="16"/>
    </location>
</feature>
<comment type="caution">
    <text evidence="2">The sequence shown here is derived from an EMBL/GenBank/DDBJ whole genome shotgun (WGS) entry which is preliminary data.</text>
</comment>
<evidence type="ECO:0000313" key="3">
    <source>
        <dbReference type="Proteomes" id="UP000825935"/>
    </source>
</evidence>
<keyword evidence="1" id="KW-0732">Signal</keyword>
<accession>A0A8T2U535</accession>
<proteinExistence type="predicted"/>
<evidence type="ECO:0000313" key="2">
    <source>
        <dbReference type="EMBL" id="KAH7429788.1"/>
    </source>
</evidence>
<dbReference type="EMBL" id="CM035414">
    <property type="protein sequence ID" value="KAH7429788.1"/>
    <property type="molecule type" value="Genomic_DNA"/>
</dbReference>